<sequence>MILHQKYKGDVRNVYLTISDDSNIINLDFAQQLNIKSLNLVQCFNITISPAALVELNIIKCQLQSVQGIGQMKSLQKLKLSQNLIKDFSELSLLGNLLHLNLSNSSLEDISFLSGLVKLTHLNLNFNRISDISALTQMAQLTHLGISNNLLTSLVALQSCLKLEYVDYENNNIDIQSQISLYSKYHYQFTETQKYRYFVSYSK</sequence>
<name>A0AA86R1R9_9EUKA</name>
<dbReference type="SUPFAM" id="SSF52058">
    <property type="entry name" value="L domain-like"/>
    <property type="match status" value="1"/>
</dbReference>
<dbReference type="EMBL" id="CAXDID020000240">
    <property type="protein sequence ID" value="CAL6062656.1"/>
    <property type="molecule type" value="Genomic_DNA"/>
</dbReference>
<dbReference type="PANTHER" id="PTHR46652">
    <property type="entry name" value="LEUCINE-RICH REPEAT AND IQ DOMAIN-CONTAINING PROTEIN 1-RELATED"/>
    <property type="match status" value="1"/>
</dbReference>
<dbReference type="EMBL" id="CATOUU010001024">
    <property type="protein sequence ID" value="CAI9967522.1"/>
    <property type="molecule type" value="Genomic_DNA"/>
</dbReference>
<keyword evidence="1" id="KW-0433">Leucine-rich repeat</keyword>
<accession>A0AA86R1R9</accession>
<evidence type="ECO:0000313" key="4">
    <source>
        <dbReference type="EMBL" id="CAL6062656.1"/>
    </source>
</evidence>
<dbReference type="SMART" id="SM00369">
    <property type="entry name" value="LRR_TYP"/>
    <property type="match status" value="3"/>
</dbReference>
<dbReference type="InterPro" id="IPR050836">
    <property type="entry name" value="SDS22/Internalin_LRR"/>
</dbReference>
<comment type="caution">
    <text evidence="3">The sequence shown here is derived from an EMBL/GenBank/DDBJ whole genome shotgun (WGS) entry which is preliminary data.</text>
</comment>
<evidence type="ECO:0000256" key="1">
    <source>
        <dbReference type="ARBA" id="ARBA00022614"/>
    </source>
</evidence>
<reference evidence="4 5" key="2">
    <citation type="submission" date="2024-07" db="EMBL/GenBank/DDBJ databases">
        <authorList>
            <person name="Akdeniz Z."/>
        </authorList>
    </citation>
    <scope>NUCLEOTIDE SEQUENCE [LARGE SCALE GENOMIC DNA]</scope>
</reference>
<organism evidence="3">
    <name type="scientific">Hexamita inflata</name>
    <dbReference type="NCBI Taxonomy" id="28002"/>
    <lineage>
        <taxon>Eukaryota</taxon>
        <taxon>Metamonada</taxon>
        <taxon>Diplomonadida</taxon>
        <taxon>Hexamitidae</taxon>
        <taxon>Hexamitinae</taxon>
        <taxon>Hexamita</taxon>
    </lineage>
</organism>
<dbReference type="PROSITE" id="PS51450">
    <property type="entry name" value="LRR"/>
    <property type="match status" value="4"/>
</dbReference>
<dbReference type="Gene3D" id="3.80.10.10">
    <property type="entry name" value="Ribonuclease Inhibitor"/>
    <property type="match status" value="1"/>
</dbReference>
<dbReference type="InterPro" id="IPR025875">
    <property type="entry name" value="Leu-rich_rpt_4"/>
</dbReference>
<keyword evidence="5" id="KW-1185">Reference proteome</keyword>
<evidence type="ECO:0000313" key="5">
    <source>
        <dbReference type="Proteomes" id="UP001642409"/>
    </source>
</evidence>
<evidence type="ECO:0000313" key="3">
    <source>
        <dbReference type="EMBL" id="CAI9967522.1"/>
    </source>
</evidence>
<dbReference type="InterPro" id="IPR001611">
    <property type="entry name" value="Leu-rich_rpt"/>
</dbReference>
<gene>
    <name evidence="4" type="ORF">HINF_LOCUS50293</name>
    <name evidence="3" type="ORF">HINF_LOCUS55167</name>
</gene>
<reference evidence="3" key="1">
    <citation type="submission" date="2023-06" db="EMBL/GenBank/DDBJ databases">
        <authorList>
            <person name="Kurt Z."/>
        </authorList>
    </citation>
    <scope>NUCLEOTIDE SEQUENCE</scope>
</reference>
<dbReference type="AlphaFoldDB" id="A0AA86R1R9"/>
<dbReference type="InterPro" id="IPR032675">
    <property type="entry name" value="LRR_dom_sf"/>
</dbReference>
<keyword evidence="2" id="KW-0677">Repeat</keyword>
<protein>
    <submittedName>
        <fullName evidence="3">Uncharacterized protein</fullName>
    </submittedName>
</protein>
<proteinExistence type="predicted"/>
<dbReference type="PANTHER" id="PTHR46652:SF3">
    <property type="entry name" value="LEUCINE-RICH REPEAT-CONTAINING PROTEIN 9"/>
    <property type="match status" value="1"/>
</dbReference>
<dbReference type="InterPro" id="IPR003591">
    <property type="entry name" value="Leu-rich_rpt_typical-subtyp"/>
</dbReference>
<dbReference type="Pfam" id="PF12799">
    <property type="entry name" value="LRR_4"/>
    <property type="match status" value="1"/>
</dbReference>
<evidence type="ECO:0000256" key="2">
    <source>
        <dbReference type="ARBA" id="ARBA00022737"/>
    </source>
</evidence>
<dbReference type="Proteomes" id="UP001642409">
    <property type="component" value="Unassembled WGS sequence"/>
</dbReference>